<keyword evidence="2" id="KW-1185">Reference proteome</keyword>
<organism evidence="1 2">
    <name type="scientific">Catenaria anguillulae PL171</name>
    <dbReference type="NCBI Taxonomy" id="765915"/>
    <lineage>
        <taxon>Eukaryota</taxon>
        <taxon>Fungi</taxon>
        <taxon>Fungi incertae sedis</taxon>
        <taxon>Blastocladiomycota</taxon>
        <taxon>Blastocladiomycetes</taxon>
        <taxon>Blastocladiales</taxon>
        <taxon>Catenariaceae</taxon>
        <taxon>Catenaria</taxon>
    </lineage>
</organism>
<evidence type="ECO:0000313" key="2">
    <source>
        <dbReference type="Proteomes" id="UP000193411"/>
    </source>
</evidence>
<dbReference type="Proteomes" id="UP000193411">
    <property type="component" value="Unassembled WGS sequence"/>
</dbReference>
<proteinExistence type="predicted"/>
<evidence type="ECO:0000313" key="1">
    <source>
        <dbReference type="EMBL" id="ORZ38305.1"/>
    </source>
</evidence>
<dbReference type="AlphaFoldDB" id="A0A1Y2HUM1"/>
<comment type="caution">
    <text evidence="1">The sequence shown here is derived from an EMBL/GenBank/DDBJ whole genome shotgun (WGS) entry which is preliminary data.</text>
</comment>
<sequence>MKSPQIEKEGGGGTSVLSSLPISVLKRIAVHARFNHSLHDDDTDPARAQASLAAFALTCKHVSSSVMPVLYRAPVLNRIKALSLLTATLNDLPDLAARVKRIVAGPTFVDPTTFDCIGLIGSVKWQVGCGIPSPARFAQLGKNAPRTLLMAWLASIASKCPNLKAVDLSLATHLHSSQALGFNSLAAILRERGGSFQAPADQDWPVSCILASDPDHAPHHGVVYFVRAIDYGNRTLDIFNTNWPGKLAQYNLHPIQDLIPDGHLRHWHIRHIDLVHQYEVDPFAAFMDNLPAPPLETLGLSLDSSYIFDLSRQVLPGSQSTVSLWTVHLAAASDILSRRHFSLKQCTKLQLKFPAPTALEAAHPEMYGMLMSDLFQESSKALDRDESWPAVKSLTLAAPYFTQATSLDSLHALAKLADKFPNVTSLTIESSYTSLADILLWLDPFVRRPQCPLQALTIVRDSLHESEPELDEPPAPTHAFTPLVADQRNPGHLHTLVLVDRDTESMDDIAIHPGLLYGLERLNVRGVDLVVAAADLATLGSPSFPSLTYVDDATLLEAHLLPHLRSLGFNAGRALDAAQDDDQIDNLDQLLPEAPALESLVVDVGDQEYFTRVGFVLDVLDKYARTLRNVYITRAHLSDAQIDKLGGMLAQRAGGDHGDLRIARLLIGNHPDSLGQPRLLAMGERATTWVSDVLVPLPSAEQIDSALVCAPSTLAGHAGFAGAEQRVQTKGMSPGKRCACGKRGMGQKPSDLGTHVWCSVKELVVVCEACVQDVEGSVKVWESESGSAWTMREVRHLNGAQDVHGIIGHGVWGLGDGRVLTDELALPTA</sequence>
<accession>A0A1Y2HUM1</accession>
<name>A0A1Y2HUM1_9FUNG</name>
<reference evidence="1 2" key="1">
    <citation type="submission" date="2016-07" db="EMBL/GenBank/DDBJ databases">
        <title>Pervasive Adenine N6-methylation of Active Genes in Fungi.</title>
        <authorList>
            <consortium name="DOE Joint Genome Institute"/>
            <person name="Mondo S.J."/>
            <person name="Dannebaum R.O."/>
            <person name="Kuo R.C."/>
            <person name="Labutti K."/>
            <person name="Haridas S."/>
            <person name="Kuo A."/>
            <person name="Salamov A."/>
            <person name="Ahrendt S.R."/>
            <person name="Lipzen A."/>
            <person name="Sullivan W."/>
            <person name="Andreopoulos W.B."/>
            <person name="Clum A."/>
            <person name="Lindquist E."/>
            <person name="Daum C."/>
            <person name="Ramamoorthy G.K."/>
            <person name="Gryganskyi A."/>
            <person name="Culley D."/>
            <person name="Magnuson J.K."/>
            <person name="James T.Y."/>
            <person name="O'Malley M.A."/>
            <person name="Stajich J.E."/>
            <person name="Spatafora J.W."/>
            <person name="Visel A."/>
            <person name="Grigoriev I.V."/>
        </authorList>
    </citation>
    <scope>NUCLEOTIDE SEQUENCE [LARGE SCALE GENOMIC DNA]</scope>
    <source>
        <strain evidence="1 2">PL171</strain>
    </source>
</reference>
<gene>
    <name evidence="1" type="ORF">BCR44DRAFT_60031</name>
</gene>
<dbReference type="EMBL" id="MCFL01000009">
    <property type="protein sequence ID" value="ORZ38305.1"/>
    <property type="molecule type" value="Genomic_DNA"/>
</dbReference>
<protein>
    <submittedName>
        <fullName evidence="1">Uncharacterized protein</fullName>
    </submittedName>
</protein>